<dbReference type="EMBL" id="CP047650">
    <property type="protein sequence ID" value="QHJ00433.1"/>
    <property type="molecule type" value="Genomic_DNA"/>
</dbReference>
<feature type="domain" description="PepSY" evidence="2">
    <location>
        <begin position="45"/>
        <end position="99"/>
    </location>
</feature>
<dbReference type="AlphaFoldDB" id="A0A857JBV3"/>
<gene>
    <name evidence="3" type="ORF">GT347_22115</name>
</gene>
<evidence type="ECO:0000313" key="4">
    <source>
        <dbReference type="Proteomes" id="UP000464787"/>
    </source>
</evidence>
<name>A0A857JBV3_9BURK</name>
<organism evidence="3 4">
    <name type="scientific">Xylophilus rhododendri</name>
    <dbReference type="NCBI Taxonomy" id="2697032"/>
    <lineage>
        <taxon>Bacteria</taxon>
        <taxon>Pseudomonadati</taxon>
        <taxon>Pseudomonadota</taxon>
        <taxon>Betaproteobacteria</taxon>
        <taxon>Burkholderiales</taxon>
        <taxon>Xylophilus</taxon>
    </lineage>
</organism>
<keyword evidence="1" id="KW-0732">Signal</keyword>
<feature type="signal peptide" evidence="1">
    <location>
        <begin position="1"/>
        <end position="27"/>
    </location>
</feature>
<accession>A0A857JBV3</accession>
<dbReference type="Pfam" id="PF03413">
    <property type="entry name" value="PepSY"/>
    <property type="match status" value="1"/>
</dbReference>
<dbReference type="Gene3D" id="3.10.450.40">
    <property type="match status" value="1"/>
</dbReference>
<dbReference type="RefSeq" id="WP_160554243.1">
    <property type="nucleotide sequence ID" value="NZ_CP047650.1"/>
</dbReference>
<feature type="chain" id="PRO_5032650738" evidence="1">
    <location>
        <begin position="28"/>
        <end position="115"/>
    </location>
</feature>
<evidence type="ECO:0000259" key="2">
    <source>
        <dbReference type="Pfam" id="PF03413"/>
    </source>
</evidence>
<reference evidence="3 4" key="1">
    <citation type="submission" date="2020-01" db="EMBL/GenBank/DDBJ databases">
        <title>Genome sequencing of strain KACC 21265.</title>
        <authorList>
            <person name="Heo J."/>
            <person name="Kim S.-J."/>
            <person name="Kim J.-S."/>
            <person name="Hong S.-B."/>
            <person name="Kwon S.-W."/>
        </authorList>
    </citation>
    <scope>NUCLEOTIDE SEQUENCE [LARGE SCALE GENOMIC DNA]</scope>
    <source>
        <strain evidence="3 4">KACC 21265</strain>
    </source>
</reference>
<dbReference type="InterPro" id="IPR025711">
    <property type="entry name" value="PepSY"/>
</dbReference>
<dbReference type="KEGG" id="xyk:GT347_22115"/>
<evidence type="ECO:0000256" key="1">
    <source>
        <dbReference type="SAM" id="SignalP"/>
    </source>
</evidence>
<dbReference type="Proteomes" id="UP000464787">
    <property type="component" value="Chromosome"/>
</dbReference>
<protein>
    <submittedName>
        <fullName evidence="3">Peptidase M4</fullName>
    </submittedName>
</protein>
<proteinExistence type="predicted"/>
<sequence>MQKHHKTALACTLVAAVAGAAGTLAHADLGKAENDAMAIASARFSLVQAVAAAEQAANGKASRAEYEHSRQGGIYEVEVVSGAKVFDVRIDADKGTVISSAEDRMDHDDEHGEKD</sequence>
<evidence type="ECO:0000313" key="3">
    <source>
        <dbReference type="EMBL" id="QHJ00433.1"/>
    </source>
</evidence>
<keyword evidence="4" id="KW-1185">Reference proteome</keyword>